<dbReference type="AlphaFoldDB" id="A0A7G6Y9X5"/>
<evidence type="ECO:0000313" key="3">
    <source>
        <dbReference type="Proteomes" id="UP000515511"/>
    </source>
</evidence>
<dbReference type="EMBL" id="CP043641">
    <property type="protein sequence ID" value="QNE35290.1"/>
    <property type="molecule type" value="Genomic_DNA"/>
</dbReference>
<dbReference type="KEGG" id="lse:F1C12_09200"/>
<organism evidence="2 3">
    <name type="scientific">Leifsonia shinshuensis</name>
    <dbReference type="NCBI Taxonomy" id="150026"/>
    <lineage>
        <taxon>Bacteria</taxon>
        <taxon>Bacillati</taxon>
        <taxon>Actinomycetota</taxon>
        <taxon>Actinomycetes</taxon>
        <taxon>Micrococcales</taxon>
        <taxon>Microbacteriaceae</taxon>
        <taxon>Leifsonia</taxon>
    </lineage>
</organism>
<reference evidence="3" key="1">
    <citation type="submission" date="2019-09" db="EMBL/GenBank/DDBJ databases">
        <title>Antimicrobial potential of Antarctic Bacteria.</title>
        <authorList>
            <person name="Benaud N."/>
            <person name="Edwards R.J."/>
            <person name="Ferrari B.C."/>
        </authorList>
    </citation>
    <scope>NUCLEOTIDE SEQUENCE [LARGE SCALE GENOMIC DNA]</scope>
    <source>
        <strain evidence="3">INR9</strain>
    </source>
</reference>
<gene>
    <name evidence="2" type="ORF">F1C12_09200</name>
</gene>
<evidence type="ECO:0000313" key="2">
    <source>
        <dbReference type="EMBL" id="QNE35290.1"/>
    </source>
</evidence>
<dbReference type="RefSeq" id="WP_185278452.1">
    <property type="nucleotide sequence ID" value="NZ_CP043641.1"/>
</dbReference>
<accession>A0A7G6Y9X5</accession>
<keyword evidence="1" id="KW-1133">Transmembrane helix</keyword>
<sequence>MRRNDPQEFVDLGLGFVGFFGVAFVIITAVCELTGQPALAWALVSLVLVVVFIALLQARRRIAAARLRAEEARAGQNS</sequence>
<evidence type="ECO:0000256" key="1">
    <source>
        <dbReference type="SAM" id="Phobius"/>
    </source>
</evidence>
<feature type="transmembrane region" description="Helical" evidence="1">
    <location>
        <begin position="39"/>
        <end position="58"/>
    </location>
</feature>
<keyword evidence="1" id="KW-0812">Transmembrane</keyword>
<feature type="transmembrane region" description="Helical" evidence="1">
    <location>
        <begin position="12"/>
        <end position="33"/>
    </location>
</feature>
<name>A0A7G6Y9X5_9MICO</name>
<protein>
    <submittedName>
        <fullName evidence="2">Uncharacterized protein</fullName>
    </submittedName>
</protein>
<proteinExistence type="predicted"/>
<dbReference type="Proteomes" id="UP000515511">
    <property type="component" value="Chromosome"/>
</dbReference>
<keyword evidence="1" id="KW-0472">Membrane</keyword>